<name>A0A5M4B4B2_9BACT</name>
<evidence type="ECO:0000313" key="2">
    <source>
        <dbReference type="EMBL" id="GET34954.1"/>
    </source>
</evidence>
<reference evidence="2 3" key="1">
    <citation type="submission" date="2019-10" db="EMBL/GenBank/DDBJ databases">
        <title>Prolixibacter strains distinguished by the presence of nitrate reductase genes were adept at nitrate-dependent anaerobic corrosion of metallic iron and carbon steel.</title>
        <authorList>
            <person name="Iino T."/>
            <person name="Shono N."/>
            <person name="Ito K."/>
            <person name="Nakamura R."/>
            <person name="Sueoka K."/>
            <person name="Harayama S."/>
            <person name="Ohkuma M."/>
        </authorList>
    </citation>
    <scope>NUCLEOTIDE SEQUENCE [LARGE SCALE GENOMIC DNA]</scope>
    <source>
        <strain evidence="2 3">JCM 13498</strain>
    </source>
</reference>
<feature type="region of interest" description="Disordered" evidence="1">
    <location>
        <begin position="57"/>
        <end position="89"/>
    </location>
</feature>
<gene>
    <name evidence="2" type="ORF">PbJCM13498_38170</name>
</gene>
<sequence>MVVVPVIRELNGYLVPASDMLDEQHGTDNYDKHEKNGFSEYFEGYLQSGDAKKLFSPEKVTEKQDKSRPDGGVPPAVEIVIGKEQVRAQ</sequence>
<evidence type="ECO:0000256" key="1">
    <source>
        <dbReference type="SAM" id="MobiDB-lite"/>
    </source>
</evidence>
<dbReference type="AlphaFoldDB" id="A0A5M4B4B2"/>
<keyword evidence="3" id="KW-1185">Reference proteome</keyword>
<protein>
    <submittedName>
        <fullName evidence="2">Uncharacterized protein</fullName>
    </submittedName>
</protein>
<organism evidence="2 3">
    <name type="scientific">Prolixibacter bellariivorans</name>
    <dbReference type="NCBI Taxonomy" id="314319"/>
    <lineage>
        <taxon>Bacteria</taxon>
        <taxon>Pseudomonadati</taxon>
        <taxon>Bacteroidota</taxon>
        <taxon>Bacteroidia</taxon>
        <taxon>Marinilabiliales</taxon>
        <taxon>Prolixibacteraceae</taxon>
        <taxon>Prolixibacter</taxon>
    </lineage>
</organism>
<comment type="caution">
    <text evidence="2">The sequence shown here is derived from an EMBL/GenBank/DDBJ whole genome shotgun (WGS) entry which is preliminary data.</text>
</comment>
<dbReference type="Proteomes" id="UP000391834">
    <property type="component" value="Unassembled WGS sequence"/>
</dbReference>
<proteinExistence type="predicted"/>
<evidence type="ECO:0000313" key="3">
    <source>
        <dbReference type="Proteomes" id="UP000391834"/>
    </source>
</evidence>
<dbReference type="EMBL" id="BLAX01000001">
    <property type="protein sequence ID" value="GET34954.1"/>
    <property type="molecule type" value="Genomic_DNA"/>
</dbReference>
<accession>A0A5M4B4B2</accession>
<feature type="compositionally biased region" description="Basic and acidic residues" evidence="1">
    <location>
        <begin position="57"/>
        <end position="69"/>
    </location>
</feature>